<name>A0A1G9EH40_9GAMM</name>
<evidence type="ECO:0000256" key="10">
    <source>
        <dbReference type="ARBA" id="ARBA00048988"/>
    </source>
</evidence>
<evidence type="ECO:0000259" key="15">
    <source>
        <dbReference type="PROSITE" id="PS51217"/>
    </source>
</evidence>
<dbReference type="InterPro" id="IPR005752">
    <property type="entry name" value="Helicase_Rep"/>
</dbReference>
<comment type="similarity">
    <text evidence="1 11">Belongs to the helicase family. UvrD subfamily.</text>
</comment>
<dbReference type="InterPro" id="IPR027417">
    <property type="entry name" value="P-loop_NTPase"/>
</dbReference>
<comment type="subunit">
    <text evidence="11">Homodimer.</text>
</comment>
<dbReference type="PANTHER" id="PTHR11070:SF64">
    <property type="entry name" value="ATP-DEPENDENT DNA HELICASE REP"/>
    <property type="match status" value="1"/>
</dbReference>
<protein>
    <recommendedName>
        <fullName evidence="11">ATP-dependent DNA helicase Rep</fullName>
        <ecNumber evidence="11">5.6.2.4</ecNumber>
    </recommendedName>
    <alternativeName>
        <fullName evidence="11">DNA 3'-5' helicase Rep</fullName>
    </alternativeName>
</protein>
<dbReference type="InterPro" id="IPR014016">
    <property type="entry name" value="UvrD-like_ATP-bd"/>
</dbReference>
<accession>A0A1G9EH40</accession>
<dbReference type="GO" id="GO:0016887">
    <property type="term" value="F:ATP hydrolysis activity"/>
    <property type="evidence" value="ECO:0007669"/>
    <property type="project" value="RHEA"/>
</dbReference>
<dbReference type="RefSeq" id="WP_091516606.1">
    <property type="nucleotide sequence ID" value="NZ_FNFH01000008.1"/>
</dbReference>
<keyword evidence="8 11" id="KW-0413">Isomerase</keyword>
<evidence type="ECO:0000256" key="2">
    <source>
        <dbReference type="ARBA" id="ARBA00022705"/>
    </source>
</evidence>
<gene>
    <name evidence="11" type="primary">rep</name>
    <name evidence="16" type="ORF">SAMN05216212_3122</name>
</gene>
<evidence type="ECO:0000313" key="16">
    <source>
        <dbReference type="EMBL" id="SDK75371.1"/>
    </source>
</evidence>
<dbReference type="GO" id="GO:0003697">
    <property type="term" value="F:single-stranded DNA binding"/>
    <property type="evidence" value="ECO:0007669"/>
    <property type="project" value="UniProtKB-UniRule"/>
</dbReference>
<dbReference type="Proteomes" id="UP000199305">
    <property type="component" value="Unassembled WGS sequence"/>
</dbReference>
<dbReference type="Gene3D" id="1.10.10.160">
    <property type="match status" value="1"/>
</dbReference>
<dbReference type="PROSITE" id="PS51217">
    <property type="entry name" value="UVRD_HELICASE_CTER"/>
    <property type="match status" value="1"/>
</dbReference>
<dbReference type="InterPro" id="IPR000212">
    <property type="entry name" value="DNA_helicase_UvrD/REP"/>
</dbReference>
<dbReference type="InterPro" id="IPR014017">
    <property type="entry name" value="DNA_helicase_UvrD-like_C"/>
</dbReference>
<evidence type="ECO:0000256" key="4">
    <source>
        <dbReference type="ARBA" id="ARBA00022801"/>
    </source>
</evidence>
<dbReference type="Pfam" id="PF00580">
    <property type="entry name" value="UvrD-helicase"/>
    <property type="match status" value="1"/>
</dbReference>
<comment type="catalytic activity">
    <reaction evidence="9 11">
        <text>Couples ATP hydrolysis with the unwinding of duplex DNA by translocating in the 3'-5' direction.</text>
        <dbReference type="EC" id="5.6.2.4"/>
    </reaction>
</comment>
<evidence type="ECO:0000256" key="8">
    <source>
        <dbReference type="ARBA" id="ARBA00023235"/>
    </source>
</evidence>
<dbReference type="GO" id="GO:0006260">
    <property type="term" value="P:DNA replication"/>
    <property type="evidence" value="ECO:0007669"/>
    <property type="project" value="UniProtKB-UniRule"/>
</dbReference>
<dbReference type="HAMAP" id="MF_01920">
    <property type="entry name" value="Helicase_Rep"/>
    <property type="match status" value="1"/>
</dbReference>
<dbReference type="InterPro" id="IPR013986">
    <property type="entry name" value="DExx_box_DNA_helicase_dom_sf"/>
</dbReference>
<feature type="domain" description="UvrD-like helicase ATP-binding" evidence="14">
    <location>
        <begin position="2"/>
        <end position="287"/>
    </location>
</feature>
<evidence type="ECO:0000256" key="13">
    <source>
        <dbReference type="SAM" id="MobiDB-lite"/>
    </source>
</evidence>
<dbReference type="OrthoDB" id="9806690at2"/>
<dbReference type="CDD" id="cd17932">
    <property type="entry name" value="DEXQc_UvrD"/>
    <property type="match status" value="1"/>
</dbReference>
<comment type="catalytic activity">
    <reaction evidence="10 11">
        <text>ATP + H2O = ADP + phosphate + H(+)</text>
        <dbReference type="Rhea" id="RHEA:13065"/>
        <dbReference type="ChEBI" id="CHEBI:15377"/>
        <dbReference type="ChEBI" id="CHEBI:15378"/>
        <dbReference type="ChEBI" id="CHEBI:30616"/>
        <dbReference type="ChEBI" id="CHEBI:43474"/>
        <dbReference type="ChEBI" id="CHEBI:456216"/>
        <dbReference type="EC" id="5.6.2.4"/>
    </reaction>
</comment>
<dbReference type="PANTHER" id="PTHR11070">
    <property type="entry name" value="UVRD / RECB / PCRA DNA HELICASE FAMILY MEMBER"/>
    <property type="match status" value="1"/>
</dbReference>
<keyword evidence="6 11" id="KW-0067">ATP-binding</keyword>
<keyword evidence="4 11" id="KW-0378">Hydrolase</keyword>
<feature type="region of interest" description="Disordered" evidence="13">
    <location>
        <begin position="654"/>
        <end position="677"/>
    </location>
</feature>
<dbReference type="GO" id="GO:0000725">
    <property type="term" value="P:recombinational repair"/>
    <property type="evidence" value="ECO:0007669"/>
    <property type="project" value="TreeGrafter"/>
</dbReference>
<dbReference type="GO" id="GO:0005829">
    <property type="term" value="C:cytosol"/>
    <property type="evidence" value="ECO:0007669"/>
    <property type="project" value="TreeGrafter"/>
</dbReference>
<feature type="binding site" evidence="11">
    <location>
        <position position="285"/>
    </location>
    <ligand>
        <name>ATP</name>
        <dbReference type="ChEBI" id="CHEBI:30616"/>
    </ligand>
</feature>
<dbReference type="Pfam" id="PF13361">
    <property type="entry name" value="UvrD_C"/>
    <property type="match status" value="1"/>
</dbReference>
<evidence type="ECO:0000256" key="12">
    <source>
        <dbReference type="PROSITE-ProRule" id="PRU00560"/>
    </source>
</evidence>
<evidence type="ECO:0000256" key="5">
    <source>
        <dbReference type="ARBA" id="ARBA00022806"/>
    </source>
</evidence>
<keyword evidence="5 11" id="KW-0347">Helicase</keyword>
<dbReference type="EC" id="5.6.2.4" evidence="11"/>
<evidence type="ECO:0000256" key="11">
    <source>
        <dbReference type="HAMAP-Rule" id="MF_01920"/>
    </source>
</evidence>
<evidence type="ECO:0000256" key="9">
    <source>
        <dbReference type="ARBA" id="ARBA00034617"/>
    </source>
</evidence>
<comment type="function">
    <text evidence="11">Rep helicase is a single-stranded DNA-dependent ATPase involved in DNA replication; it can initiate unwinding at a nick in the DNA. It binds to the single-stranded DNA and acts in a progressive fashion along the DNA in the 3' to 5' direction.</text>
</comment>
<proteinExistence type="inferred from homology"/>
<dbReference type="NCBIfam" id="TIGR01074">
    <property type="entry name" value="rep"/>
    <property type="match status" value="1"/>
</dbReference>
<evidence type="ECO:0000256" key="6">
    <source>
        <dbReference type="ARBA" id="ARBA00022840"/>
    </source>
</evidence>
<reference evidence="17" key="1">
    <citation type="submission" date="2016-10" db="EMBL/GenBank/DDBJ databases">
        <authorList>
            <person name="Varghese N."/>
            <person name="Submissions S."/>
        </authorList>
    </citation>
    <scope>NUCLEOTIDE SEQUENCE [LARGE SCALE GENOMIC DNA]</scope>
    <source>
        <strain evidence="17">CGMCC 1.10658</strain>
    </source>
</reference>
<feature type="domain" description="UvrD-like helicase C-terminal" evidence="15">
    <location>
        <begin position="288"/>
        <end position="572"/>
    </location>
</feature>
<keyword evidence="17" id="KW-1185">Reference proteome</keyword>
<organism evidence="16 17">
    <name type="scientific">Microbulbifer yueqingensis</name>
    <dbReference type="NCBI Taxonomy" id="658219"/>
    <lineage>
        <taxon>Bacteria</taxon>
        <taxon>Pseudomonadati</taxon>
        <taxon>Pseudomonadota</taxon>
        <taxon>Gammaproteobacteria</taxon>
        <taxon>Cellvibrionales</taxon>
        <taxon>Microbulbiferaceae</taxon>
        <taxon>Microbulbifer</taxon>
    </lineage>
</organism>
<evidence type="ECO:0000256" key="3">
    <source>
        <dbReference type="ARBA" id="ARBA00022741"/>
    </source>
</evidence>
<dbReference type="Gene3D" id="3.40.50.300">
    <property type="entry name" value="P-loop containing nucleotide triphosphate hydrolases"/>
    <property type="match status" value="2"/>
</dbReference>
<dbReference type="GO" id="GO:0043138">
    <property type="term" value="F:3'-5' DNA helicase activity"/>
    <property type="evidence" value="ECO:0007669"/>
    <property type="project" value="UniProtKB-UniRule"/>
</dbReference>
<dbReference type="EMBL" id="FNFH01000008">
    <property type="protein sequence ID" value="SDK75371.1"/>
    <property type="molecule type" value="Genomic_DNA"/>
</dbReference>
<dbReference type="PROSITE" id="PS51198">
    <property type="entry name" value="UVRD_HELICASE_ATP_BIND"/>
    <property type="match status" value="1"/>
</dbReference>
<dbReference type="SUPFAM" id="SSF52540">
    <property type="entry name" value="P-loop containing nucleoside triphosphate hydrolases"/>
    <property type="match status" value="1"/>
</dbReference>
<evidence type="ECO:0000256" key="7">
    <source>
        <dbReference type="ARBA" id="ARBA00023125"/>
    </source>
</evidence>
<dbReference type="CDD" id="cd18807">
    <property type="entry name" value="SF1_C_UvrD"/>
    <property type="match status" value="1"/>
</dbReference>
<dbReference type="AlphaFoldDB" id="A0A1G9EH40"/>
<dbReference type="GO" id="GO:0005524">
    <property type="term" value="F:ATP binding"/>
    <property type="evidence" value="ECO:0007669"/>
    <property type="project" value="UniProtKB-UniRule"/>
</dbReference>
<feature type="binding site" evidence="12">
    <location>
        <begin position="23"/>
        <end position="30"/>
    </location>
    <ligand>
        <name>ATP</name>
        <dbReference type="ChEBI" id="CHEBI:30616"/>
    </ligand>
</feature>
<evidence type="ECO:0000313" key="17">
    <source>
        <dbReference type="Proteomes" id="UP000199305"/>
    </source>
</evidence>
<dbReference type="STRING" id="658219.SAMN05216212_3122"/>
<sequence length="677" mass="77076">MTKLNPRQAEAVKYIDGPCLVLAGAGSGKTSVITRKIAYLIEECGYAARNIAALTFTNKAAREMKERVGKLVTGPDGKKSRAAHGLTVSTFHNLGLNILRKEYRAAGLSPGFSIFDAEDARGLIKELMLRDGDLDTDLLDRVQNQISNWKNDMLTPRQAVEQAQSPGEQAIAVAYGRYCDALRAYNSVDFDDLILLPVQLFDSDPELLQRWRRKIRYLLVDEYQDTNNSQYLLVKLLVGGRGGLTVVGDDDQSIYAWRGARPENMSQLKVDFPNLRLIKLEQNYRSTSRILKVANHLIAHNPHEFDKALWSDRGLGEEIRVVKVGNENEEAERVANEIFLQKSRRGCGFKDFAVLYRGNHQARLIEMKLQENQIPYQMSGGTSFFARAEIKDVMAYLRLLVNPDDDNAFLRIINTPRRQIGTSTLEALGNYAKGREVSMLRACTEMGFREHINEQGYERLNRFALWLEAVQRNCRENSPDSALREMLEDIDYAGWLRQNASSDKVAEKRMENVYWLLESLNKTMEGTDDELEQDVRLEQAISKLILRDMLDRQEEEEATDKVSLMTLHAAKGLEFPHVFMIGMEENLLPHRNSIEDDNIEEERRLTYVGITRAQRTLTMTLAGKRKMFGENQDTTPSRFLDELPEEDVELEGFGQATPEQNQARGEETLGSLLSMFD</sequence>
<evidence type="ECO:0000256" key="1">
    <source>
        <dbReference type="ARBA" id="ARBA00009922"/>
    </source>
</evidence>
<keyword evidence="2 11" id="KW-0235">DNA replication</keyword>
<keyword evidence="7 11" id="KW-0238">DNA-binding</keyword>
<keyword evidence="3 11" id="KW-0547">Nucleotide-binding</keyword>
<dbReference type="Gene3D" id="1.10.486.10">
    <property type="entry name" value="PCRA, domain 4"/>
    <property type="match status" value="1"/>
</dbReference>
<evidence type="ECO:0000259" key="14">
    <source>
        <dbReference type="PROSITE" id="PS51198"/>
    </source>
</evidence>